<dbReference type="PANTHER" id="PTHR45749">
    <property type="match status" value="1"/>
</dbReference>
<evidence type="ECO:0000313" key="3">
    <source>
        <dbReference type="Proteomes" id="UP000499080"/>
    </source>
</evidence>
<reference evidence="2 3" key="1">
    <citation type="journal article" date="2019" name="Sci. Rep.">
        <title>Orb-weaving spider Araneus ventricosus genome elucidates the spidroin gene catalogue.</title>
        <authorList>
            <person name="Kono N."/>
            <person name="Nakamura H."/>
            <person name="Ohtoshi R."/>
            <person name="Moran D.A.P."/>
            <person name="Shinohara A."/>
            <person name="Yoshida Y."/>
            <person name="Fujiwara M."/>
            <person name="Mori M."/>
            <person name="Tomita M."/>
            <person name="Arakawa K."/>
        </authorList>
    </citation>
    <scope>NUCLEOTIDE SEQUENCE [LARGE SCALE GENOMIC DNA]</scope>
</reference>
<evidence type="ECO:0000259" key="1">
    <source>
        <dbReference type="Pfam" id="PF14291"/>
    </source>
</evidence>
<dbReference type="PANTHER" id="PTHR45749:SF21">
    <property type="entry name" value="DUF4371 DOMAIN-CONTAINING PROTEIN"/>
    <property type="match status" value="1"/>
</dbReference>
<feature type="domain" description="DUF4371" evidence="1">
    <location>
        <begin position="64"/>
        <end position="216"/>
    </location>
</feature>
<organism evidence="2 3">
    <name type="scientific">Araneus ventricosus</name>
    <name type="common">Orbweaver spider</name>
    <name type="synonym">Epeira ventricosa</name>
    <dbReference type="NCBI Taxonomy" id="182803"/>
    <lineage>
        <taxon>Eukaryota</taxon>
        <taxon>Metazoa</taxon>
        <taxon>Ecdysozoa</taxon>
        <taxon>Arthropoda</taxon>
        <taxon>Chelicerata</taxon>
        <taxon>Arachnida</taxon>
        <taxon>Araneae</taxon>
        <taxon>Araneomorphae</taxon>
        <taxon>Entelegynae</taxon>
        <taxon>Araneoidea</taxon>
        <taxon>Araneidae</taxon>
        <taxon>Araneus</taxon>
    </lineage>
</organism>
<accession>A0A4Y1ZPR0</accession>
<sequence>MRSDDIVNVMYRENFLRFSQSACVQRFFNSEKAMQGNKIRRQIAFAELRSATSSVGSRRKKLLDDHVNDGNFRALLRMRISCGDTNLKEHVENTPLNAKYFSPEILNNIIKICGIIIQDDLVKKTNDAKCFADLVDSTTDISVTEQILLCVRYVTQGDRSFSLREDFLELFPIKTATGRNLGNHILNALSSLGVNCTNLCGQGYDWASSMSGCFNGVQIVIKETNPTALYVHWKPHSLKLALMRASNVPAIRNYLGTVKSVITQIAILVCKKK</sequence>
<dbReference type="AlphaFoldDB" id="A0A4Y1ZPR0"/>
<dbReference type="InterPro" id="IPR025398">
    <property type="entry name" value="DUF4371"/>
</dbReference>
<dbReference type="EMBL" id="BGPR01076392">
    <property type="protein sequence ID" value="GBL60876.1"/>
    <property type="molecule type" value="Genomic_DNA"/>
</dbReference>
<dbReference type="OrthoDB" id="1092014at2759"/>
<dbReference type="Pfam" id="PF14291">
    <property type="entry name" value="DUF4371"/>
    <property type="match status" value="1"/>
</dbReference>
<evidence type="ECO:0000313" key="2">
    <source>
        <dbReference type="EMBL" id="GBL60876.1"/>
    </source>
</evidence>
<gene>
    <name evidence="2" type="primary">ZMYM1_61</name>
    <name evidence="2" type="ORF">AVEN_90712_1</name>
</gene>
<keyword evidence="3" id="KW-1185">Reference proteome</keyword>
<name>A0A4Y1ZPR0_ARAVE</name>
<comment type="caution">
    <text evidence="2">The sequence shown here is derived from an EMBL/GenBank/DDBJ whole genome shotgun (WGS) entry which is preliminary data.</text>
</comment>
<dbReference type="Proteomes" id="UP000499080">
    <property type="component" value="Unassembled WGS sequence"/>
</dbReference>
<protein>
    <submittedName>
        <fullName evidence="2">Zinc finger MYM-type protein 1</fullName>
    </submittedName>
</protein>
<proteinExistence type="predicted"/>